<sequence length="79" mass="8351">MKGFVCKCAECKAQDDTKETFVPALCAEEPPEDCCCGCCCGYEEEEGHEHHCHCHGGCGGHGSCDGHGGCCGGHCHDHH</sequence>
<name>A0A1J4KQ19_9EUKA</name>
<dbReference type="EMBL" id="MLAK01000585">
    <property type="protein sequence ID" value="OHT11525.1"/>
    <property type="molecule type" value="Genomic_DNA"/>
</dbReference>
<organism evidence="1 2">
    <name type="scientific">Tritrichomonas foetus</name>
    <dbReference type="NCBI Taxonomy" id="1144522"/>
    <lineage>
        <taxon>Eukaryota</taxon>
        <taxon>Metamonada</taxon>
        <taxon>Parabasalia</taxon>
        <taxon>Tritrichomonadida</taxon>
        <taxon>Tritrichomonadidae</taxon>
        <taxon>Tritrichomonas</taxon>
    </lineage>
</organism>
<reference evidence="1" key="1">
    <citation type="submission" date="2016-10" db="EMBL/GenBank/DDBJ databases">
        <authorList>
            <person name="Benchimol M."/>
            <person name="Almeida L.G."/>
            <person name="Vasconcelos A.T."/>
            <person name="Perreira-Neves A."/>
            <person name="Rosa I.A."/>
            <person name="Tasca T."/>
            <person name="Bogo M.R."/>
            <person name="de Souza W."/>
        </authorList>
    </citation>
    <scope>NUCLEOTIDE SEQUENCE [LARGE SCALE GENOMIC DNA]</scope>
    <source>
        <strain evidence="1">K</strain>
    </source>
</reference>
<protein>
    <submittedName>
        <fullName evidence="1">Uncharacterized protein</fullName>
    </submittedName>
</protein>
<accession>A0A1J4KQ19</accession>
<evidence type="ECO:0000313" key="2">
    <source>
        <dbReference type="Proteomes" id="UP000179807"/>
    </source>
</evidence>
<comment type="caution">
    <text evidence="1">The sequence shown here is derived from an EMBL/GenBank/DDBJ whole genome shotgun (WGS) entry which is preliminary data.</text>
</comment>
<evidence type="ECO:0000313" key="1">
    <source>
        <dbReference type="EMBL" id="OHT11525.1"/>
    </source>
</evidence>
<keyword evidence="2" id="KW-1185">Reference proteome</keyword>
<dbReference type="GeneID" id="94835192"/>
<proteinExistence type="predicted"/>
<dbReference type="VEuPathDB" id="TrichDB:TRFO_18970"/>
<gene>
    <name evidence="1" type="ORF">TRFO_18970</name>
</gene>
<dbReference type="RefSeq" id="XP_068364661.1">
    <property type="nucleotide sequence ID" value="XM_068500488.1"/>
</dbReference>
<dbReference type="Proteomes" id="UP000179807">
    <property type="component" value="Unassembled WGS sequence"/>
</dbReference>
<dbReference type="AlphaFoldDB" id="A0A1J4KQ19"/>